<protein>
    <submittedName>
        <fullName evidence="1">Uncharacterized protein</fullName>
    </submittedName>
</protein>
<proteinExistence type="predicted"/>
<dbReference type="EMBL" id="CWOW01000004">
    <property type="protein sequence ID" value="CSA22106.1"/>
    <property type="molecule type" value="Genomic_DNA"/>
</dbReference>
<organism evidence="1 2">
    <name type="scientific">Vibrio cholerae</name>
    <dbReference type="NCBI Taxonomy" id="666"/>
    <lineage>
        <taxon>Bacteria</taxon>
        <taxon>Pseudomonadati</taxon>
        <taxon>Pseudomonadota</taxon>
        <taxon>Gammaproteobacteria</taxon>
        <taxon>Vibrionales</taxon>
        <taxon>Vibrionaceae</taxon>
        <taxon>Vibrio</taxon>
    </lineage>
</organism>
<gene>
    <name evidence="1" type="ORF">ERS013165_01041</name>
</gene>
<accession>A0A655PQ61</accession>
<name>A0A655PQ61_VIBCL</name>
<reference evidence="1 2" key="1">
    <citation type="submission" date="2015-07" db="EMBL/GenBank/DDBJ databases">
        <authorList>
            <consortium name="Pathogen Informatics"/>
        </authorList>
    </citation>
    <scope>NUCLEOTIDE SEQUENCE [LARGE SCALE GENOMIC DNA]</scope>
    <source>
        <strain evidence="1 2">A51</strain>
    </source>
</reference>
<dbReference type="AlphaFoldDB" id="A0A655PQ61"/>
<dbReference type="Proteomes" id="UP000044806">
    <property type="component" value="Unassembled WGS sequence"/>
</dbReference>
<evidence type="ECO:0000313" key="2">
    <source>
        <dbReference type="Proteomes" id="UP000044806"/>
    </source>
</evidence>
<sequence>MLLQPPTQLFWYHQVFLHAIAAGKRLMHFNKHTTIRFKRNFDRFVDNPNFFSTLNLLVKPLNVFRIHTNATSTHPHAYAKIFVGSMNQIFSRTIS</sequence>
<evidence type="ECO:0000313" key="1">
    <source>
        <dbReference type="EMBL" id="CSA22106.1"/>
    </source>
</evidence>